<proteinExistence type="predicted"/>
<sequence length="90" mass="10694">MDFESAAKISNIHISFMSHHIRFKCEYAWKCYYERVGLSFLITLSQKKIRVVLSSIIRGIFLKEIEKLKSNIDKMKQMEEIDSFADWQSL</sequence>
<accession>A0A481Z2P5</accession>
<protein>
    <submittedName>
        <fullName evidence="1">Uncharacterized protein</fullName>
    </submittedName>
</protein>
<organism evidence="1">
    <name type="scientific">Pithovirus LCPAC001</name>
    <dbReference type="NCBI Taxonomy" id="2506585"/>
    <lineage>
        <taxon>Viruses</taxon>
        <taxon>Pithoviruses</taxon>
    </lineage>
</organism>
<dbReference type="EMBL" id="MK500429">
    <property type="protein sequence ID" value="QBK89591.1"/>
    <property type="molecule type" value="Genomic_DNA"/>
</dbReference>
<name>A0A481Z2P5_9VIRU</name>
<gene>
    <name evidence="1" type="ORF">LCPAC001_01010</name>
</gene>
<evidence type="ECO:0000313" key="1">
    <source>
        <dbReference type="EMBL" id="QBK89591.1"/>
    </source>
</evidence>
<reference evidence="1" key="1">
    <citation type="journal article" date="2019" name="MBio">
        <title>Virus Genomes from Deep Sea Sediments Expand the Ocean Megavirome and Support Independent Origins of Viral Gigantism.</title>
        <authorList>
            <person name="Backstrom D."/>
            <person name="Yutin N."/>
            <person name="Jorgensen S.L."/>
            <person name="Dharamshi J."/>
            <person name="Homa F."/>
            <person name="Zaremba-Niedwiedzka K."/>
            <person name="Spang A."/>
            <person name="Wolf Y.I."/>
            <person name="Koonin E.V."/>
            <person name="Ettema T.J."/>
        </authorList>
    </citation>
    <scope>NUCLEOTIDE SEQUENCE</scope>
</reference>